<evidence type="ECO:0000313" key="4">
    <source>
        <dbReference type="Proteomes" id="UP000029914"/>
    </source>
</evidence>
<keyword evidence="2" id="KW-0812">Transmembrane</keyword>
<keyword evidence="2" id="KW-1133">Transmembrane helix</keyword>
<feature type="compositionally biased region" description="Polar residues" evidence="1">
    <location>
        <begin position="299"/>
        <end position="310"/>
    </location>
</feature>
<organism evidence="3 4">
    <name type="scientific">Corynebacterium doosanense CAU 212 = DSM 45436</name>
    <dbReference type="NCBI Taxonomy" id="558173"/>
    <lineage>
        <taxon>Bacteria</taxon>
        <taxon>Bacillati</taxon>
        <taxon>Actinomycetota</taxon>
        <taxon>Actinomycetes</taxon>
        <taxon>Mycobacteriales</taxon>
        <taxon>Corynebacteriaceae</taxon>
        <taxon>Corynebacterium</taxon>
    </lineage>
</organism>
<feature type="transmembrane region" description="Helical" evidence="2">
    <location>
        <begin position="50"/>
        <end position="73"/>
    </location>
</feature>
<feature type="transmembrane region" description="Helical" evidence="2">
    <location>
        <begin position="198"/>
        <end position="219"/>
    </location>
</feature>
<keyword evidence="2" id="KW-0472">Membrane</keyword>
<keyword evidence="4" id="KW-1185">Reference proteome</keyword>
<feature type="transmembrane region" description="Helical" evidence="2">
    <location>
        <begin position="156"/>
        <end position="177"/>
    </location>
</feature>
<dbReference type="EMBL" id="CP006764">
    <property type="protein sequence ID" value="AIT62202.1"/>
    <property type="molecule type" value="Genomic_DNA"/>
</dbReference>
<dbReference type="STRING" id="558173.CDOO_02680"/>
<feature type="region of interest" description="Disordered" evidence="1">
    <location>
        <begin position="299"/>
        <end position="320"/>
    </location>
</feature>
<gene>
    <name evidence="3" type="ORF">CDOO_02680</name>
</gene>
<evidence type="ECO:0000256" key="1">
    <source>
        <dbReference type="SAM" id="MobiDB-lite"/>
    </source>
</evidence>
<evidence type="ECO:0000313" key="3">
    <source>
        <dbReference type="EMBL" id="AIT62202.1"/>
    </source>
</evidence>
<dbReference type="Proteomes" id="UP000029914">
    <property type="component" value="Chromosome"/>
</dbReference>
<dbReference type="AlphaFoldDB" id="A0A097IJ79"/>
<reference evidence="3 4" key="1">
    <citation type="submission" date="2013-09" db="EMBL/GenBank/DDBJ databases">
        <title>Complete genome sequence of Corynebacterium doosanense CAU 212(T) (=DSM 45436(T)), isolated from activated sludge.</title>
        <authorList>
            <person name="Schaffert L."/>
            <person name="Albersmeier A."/>
            <person name="Kalinowski J."/>
            <person name="Ruckert C."/>
        </authorList>
    </citation>
    <scope>NUCLEOTIDE SEQUENCE [LARGE SCALE GENOMIC DNA]</scope>
    <source>
        <strain evidence="3 4">CAU 212</strain>
    </source>
</reference>
<name>A0A097IJ79_9CORY</name>
<proteinExistence type="predicted"/>
<accession>A0A097IJ79</accession>
<dbReference type="HOGENOM" id="CLU_867951_0_0_11"/>
<dbReference type="KEGG" id="cdo:CDOO_02680"/>
<feature type="transmembrane region" description="Helical" evidence="2">
    <location>
        <begin position="253"/>
        <end position="278"/>
    </location>
</feature>
<protein>
    <submittedName>
        <fullName evidence="3">Uncharacterized protein</fullName>
    </submittedName>
</protein>
<feature type="transmembrane region" description="Helical" evidence="2">
    <location>
        <begin position="99"/>
        <end position="120"/>
    </location>
</feature>
<sequence length="320" mass="35610">MKWAGLALRERPGKWLWLVFVLAFLLRMPWGADVLLSNLTDQGEGWPEELGLIVALLFLMLLLPMISLAVVRIHESAARQLKRDGLVARVPHASRVTGFGWLCTFSVAVVLTVALIPVLIPEVARRTFCYTHTWSRDIDTRCGDNFNYVVEPRDQMIAMVVVSVVVPLVGYLIYGVMIEDRNLKRSAANALQLGVRNYRWTAATQAVVMVVTVVAFVLYRLLEWGVDSAQDNLLEAVHRSNLGWDLTMFASGFVGYSLAFAVGLGIPILFAALIWAHLSYQAGIFDRFRGPSTQISAGNPLQNLGYQRQAPNGYRSSPFG</sequence>
<evidence type="ECO:0000256" key="2">
    <source>
        <dbReference type="SAM" id="Phobius"/>
    </source>
</evidence>